<keyword evidence="9" id="KW-1185">Reference proteome</keyword>
<proteinExistence type="inferred from homology"/>
<keyword evidence="3 6" id="KW-0479">Metal-binding</keyword>
<dbReference type="AlphaFoldDB" id="A0AAD3SFQ0"/>
<dbReference type="GO" id="GO:0020037">
    <property type="term" value="F:heme binding"/>
    <property type="evidence" value="ECO:0007669"/>
    <property type="project" value="InterPro"/>
</dbReference>
<keyword evidence="6" id="KW-0349">Heme</keyword>
<comment type="caution">
    <text evidence="8">The sequence shown here is derived from an EMBL/GenBank/DDBJ whole genome shotgun (WGS) entry which is preliminary data.</text>
</comment>
<dbReference type="PRINTS" id="PR00385">
    <property type="entry name" value="P450"/>
</dbReference>
<evidence type="ECO:0000313" key="9">
    <source>
        <dbReference type="Proteomes" id="UP001279734"/>
    </source>
</evidence>
<evidence type="ECO:0000256" key="6">
    <source>
        <dbReference type="PIRSR" id="PIRSR602401-1"/>
    </source>
</evidence>
<evidence type="ECO:0000313" key="8">
    <source>
        <dbReference type="EMBL" id="GMH09939.1"/>
    </source>
</evidence>
<accession>A0AAD3SFQ0</accession>
<dbReference type="PRINTS" id="PR00463">
    <property type="entry name" value="EP450I"/>
</dbReference>
<comment type="cofactor">
    <cofactor evidence="1 6">
        <name>heme</name>
        <dbReference type="ChEBI" id="CHEBI:30413"/>
    </cofactor>
</comment>
<dbReference type="Pfam" id="PF00067">
    <property type="entry name" value="p450"/>
    <property type="match status" value="1"/>
</dbReference>
<evidence type="ECO:0000256" key="7">
    <source>
        <dbReference type="SAM" id="MobiDB-lite"/>
    </source>
</evidence>
<evidence type="ECO:0000256" key="4">
    <source>
        <dbReference type="ARBA" id="ARBA00023002"/>
    </source>
</evidence>
<dbReference type="SUPFAM" id="SSF48264">
    <property type="entry name" value="Cytochrome P450"/>
    <property type="match status" value="1"/>
</dbReference>
<evidence type="ECO:0000256" key="5">
    <source>
        <dbReference type="ARBA" id="ARBA00023004"/>
    </source>
</evidence>
<dbReference type="GO" id="GO:0016705">
    <property type="term" value="F:oxidoreductase activity, acting on paired donors, with incorporation or reduction of molecular oxygen"/>
    <property type="evidence" value="ECO:0007669"/>
    <property type="project" value="InterPro"/>
</dbReference>
<reference evidence="8" key="1">
    <citation type="submission" date="2023-05" db="EMBL/GenBank/DDBJ databases">
        <title>Nepenthes gracilis genome sequencing.</title>
        <authorList>
            <person name="Fukushima K."/>
        </authorList>
    </citation>
    <scope>NUCLEOTIDE SEQUENCE</scope>
    <source>
        <strain evidence="8">SING2019-196</strain>
    </source>
</reference>
<dbReference type="Proteomes" id="UP001279734">
    <property type="component" value="Unassembled WGS sequence"/>
</dbReference>
<protein>
    <recommendedName>
        <fullName evidence="10">Cytochrome P450</fullName>
    </recommendedName>
</protein>
<evidence type="ECO:0008006" key="10">
    <source>
        <dbReference type="Google" id="ProtNLM"/>
    </source>
</evidence>
<dbReference type="InterPro" id="IPR036396">
    <property type="entry name" value="Cyt_P450_sf"/>
</dbReference>
<evidence type="ECO:0000256" key="1">
    <source>
        <dbReference type="ARBA" id="ARBA00001971"/>
    </source>
</evidence>
<feature type="region of interest" description="Disordered" evidence="7">
    <location>
        <begin position="278"/>
        <end position="300"/>
    </location>
</feature>
<dbReference type="PANTHER" id="PTHR24296">
    <property type="entry name" value="CYTOCHROME P450"/>
    <property type="match status" value="1"/>
</dbReference>
<gene>
    <name evidence="8" type="ORF">Nepgr_011780</name>
</gene>
<sequence length="300" mass="33937">MNVSPSVWKIKRALNIGSEKELRRSIKNINLLAKEVIRQRREIGFSDKKDLLSRFMLKVFDENLLRDIIVSFILAGRDTVAAALTGFFFLVGNHPIVEAAILDEAVRVIGPTRKPTGFEQLRELHYLQAALYESMRLFPPVQLDSKFCQDDDVLPDGSIIKKGTRVTYHPYAMGRMEEIWGPDCLEYKPERWLKDGVFFQENSFKYPIFQGGCRICLGKEIALIEITSIILSVLQKFRVELQSEEDLVESDGQQSGRQIVNGQMVSRPFGGVPNGGMHSRWSGKLRGRSGIADGVTSQTE</sequence>
<keyword evidence="5 6" id="KW-0408">Iron</keyword>
<dbReference type="GO" id="GO:0004497">
    <property type="term" value="F:monooxygenase activity"/>
    <property type="evidence" value="ECO:0007669"/>
    <property type="project" value="InterPro"/>
</dbReference>
<feature type="binding site" description="axial binding residue" evidence="6">
    <location>
        <position position="216"/>
    </location>
    <ligand>
        <name>heme</name>
        <dbReference type="ChEBI" id="CHEBI:30413"/>
    </ligand>
    <ligandPart>
        <name>Fe</name>
        <dbReference type="ChEBI" id="CHEBI:18248"/>
    </ligandPart>
</feature>
<dbReference type="EMBL" id="BSYO01000009">
    <property type="protein sequence ID" value="GMH09939.1"/>
    <property type="molecule type" value="Genomic_DNA"/>
</dbReference>
<dbReference type="GO" id="GO:0005506">
    <property type="term" value="F:iron ion binding"/>
    <property type="evidence" value="ECO:0007669"/>
    <property type="project" value="InterPro"/>
</dbReference>
<dbReference type="InterPro" id="IPR001128">
    <property type="entry name" value="Cyt_P450"/>
</dbReference>
<evidence type="ECO:0000256" key="3">
    <source>
        <dbReference type="ARBA" id="ARBA00022723"/>
    </source>
</evidence>
<keyword evidence="4" id="KW-0560">Oxidoreductase</keyword>
<name>A0AAD3SFQ0_NEPGR</name>
<organism evidence="8 9">
    <name type="scientific">Nepenthes gracilis</name>
    <name type="common">Slender pitcher plant</name>
    <dbReference type="NCBI Taxonomy" id="150966"/>
    <lineage>
        <taxon>Eukaryota</taxon>
        <taxon>Viridiplantae</taxon>
        <taxon>Streptophyta</taxon>
        <taxon>Embryophyta</taxon>
        <taxon>Tracheophyta</taxon>
        <taxon>Spermatophyta</taxon>
        <taxon>Magnoliopsida</taxon>
        <taxon>eudicotyledons</taxon>
        <taxon>Gunneridae</taxon>
        <taxon>Pentapetalae</taxon>
        <taxon>Caryophyllales</taxon>
        <taxon>Nepenthaceae</taxon>
        <taxon>Nepenthes</taxon>
    </lineage>
</organism>
<evidence type="ECO:0000256" key="2">
    <source>
        <dbReference type="ARBA" id="ARBA00010617"/>
    </source>
</evidence>
<dbReference type="InterPro" id="IPR002401">
    <property type="entry name" value="Cyt_P450_E_grp-I"/>
</dbReference>
<comment type="similarity">
    <text evidence="2">Belongs to the cytochrome P450 family.</text>
</comment>
<dbReference type="Gene3D" id="1.10.630.10">
    <property type="entry name" value="Cytochrome P450"/>
    <property type="match status" value="1"/>
</dbReference>